<evidence type="ECO:0000313" key="2">
    <source>
        <dbReference type="EMBL" id="ACU37671.1"/>
    </source>
</evidence>
<sequence>MKPLTPTRPMSTCAVTPRPKPVRLPARGLQSRSSRPRR</sequence>
<protein>
    <submittedName>
        <fullName evidence="2">Uncharacterized protein</fullName>
    </submittedName>
</protein>
<keyword evidence="3" id="KW-1185">Reference proteome</keyword>
<dbReference type="Proteomes" id="UP000002213">
    <property type="component" value="Chromosome"/>
</dbReference>
<feature type="region of interest" description="Disordered" evidence="1">
    <location>
        <begin position="1"/>
        <end position="38"/>
    </location>
</feature>
<accession>C6WD52</accession>
<dbReference type="KEGG" id="ami:Amir_3791"/>
<evidence type="ECO:0000313" key="3">
    <source>
        <dbReference type="Proteomes" id="UP000002213"/>
    </source>
</evidence>
<proteinExistence type="predicted"/>
<dbReference type="HOGENOM" id="CLU_3323513_0_0_11"/>
<gene>
    <name evidence="2" type="ordered locus">Amir_3791</name>
</gene>
<name>C6WD52_ACTMD</name>
<dbReference type="EMBL" id="CP001630">
    <property type="protein sequence ID" value="ACU37671.1"/>
    <property type="molecule type" value="Genomic_DNA"/>
</dbReference>
<dbReference type="AlphaFoldDB" id="C6WD52"/>
<dbReference type="STRING" id="446462.Amir_3791"/>
<reference evidence="2 3" key="1">
    <citation type="journal article" date="2009" name="Stand. Genomic Sci.">
        <title>Complete genome sequence of Actinosynnema mirum type strain (101).</title>
        <authorList>
            <person name="Land M."/>
            <person name="Lapidus A."/>
            <person name="Mayilraj S."/>
            <person name="Chen F."/>
            <person name="Copeland A."/>
            <person name="Del Rio T.G."/>
            <person name="Nolan M."/>
            <person name="Lucas S."/>
            <person name="Tice H."/>
            <person name="Cheng J.F."/>
            <person name="Chertkov O."/>
            <person name="Bruce D."/>
            <person name="Goodwin L."/>
            <person name="Pitluck S."/>
            <person name="Rohde M."/>
            <person name="Goker M."/>
            <person name="Pati A."/>
            <person name="Ivanova N."/>
            <person name="Mavromatis K."/>
            <person name="Chen A."/>
            <person name="Palaniappan K."/>
            <person name="Hauser L."/>
            <person name="Chang Y.J."/>
            <person name="Jeffries C.C."/>
            <person name="Brettin T."/>
            <person name="Detter J.C."/>
            <person name="Han C."/>
            <person name="Chain P."/>
            <person name="Tindall B.J."/>
            <person name="Bristow J."/>
            <person name="Eisen J.A."/>
            <person name="Markowitz V."/>
            <person name="Hugenholtz P."/>
            <person name="Kyrpides N.C."/>
            <person name="Klenk H.P."/>
        </authorList>
    </citation>
    <scope>NUCLEOTIDE SEQUENCE [LARGE SCALE GENOMIC DNA]</scope>
    <source>
        <strain evidence="3">ATCC 29888 / DSM 43827 / JCM 3225 / NBRC 14064 / NCIMB 13271 / NRRL B-12336 / IMRU 3971 / 101</strain>
    </source>
</reference>
<evidence type="ECO:0000256" key="1">
    <source>
        <dbReference type="SAM" id="MobiDB-lite"/>
    </source>
</evidence>
<organism evidence="2 3">
    <name type="scientific">Actinosynnema mirum (strain ATCC 29888 / DSM 43827 / JCM 3225 / NBRC 14064 / NCIMB 13271 / NRRL B-12336 / IMRU 3971 / 101)</name>
    <dbReference type="NCBI Taxonomy" id="446462"/>
    <lineage>
        <taxon>Bacteria</taxon>
        <taxon>Bacillati</taxon>
        <taxon>Actinomycetota</taxon>
        <taxon>Actinomycetes</taxon>
        <taxon>Pseudonocardiales</taxon>
        <taxon>Pseudonocardiaceae</taxon>
        <taxon>Actinosynnema</taxon>
    </lineage>
</organism>